<dbReference type="InterPro" id="IPR005110">
    <property type="entry name" value="MoeA_linker/N"/>
</dbReference>
<dbReference type="GO" id="GO:0046872">
    <property type="term" value="F:metal ion binding"/>
    <property type="evidence" value="ECO:0007669"/>
    <property type="project" value="UniProtKB-UniRule"/>
</dbReference>
<dbReference type="NCBIfam" id="NF045515">
    <property type="entry name" value="Glp_gephyrin"/>
    <property type="match status" value="1"/>
</dbReference>
<dbReference type="STRING" id="617002.SAMN05660653_00757"/>
<keyword evidence="6" id="KW-0500">Molybdenum</keyword>
<evidence type="ECO:0000256" key="2">
    <source>
        <dbReference type="ARBA" id="ARBA00005046"/>
    </source>
</evidence>
<evidence type="ECO:0000256" key="6">
    <source>
        <dbReference type="RuleBase" id="RU365090"/>
    </source>
</evidence>
<dbReference type="CDD" id="cd00887">
    <property type="entry name" value="MoeA"/>
    <property type="match status" value="1"/>
</dbReference>
<comment type="cofactor">
    <cofactor evidence="6">
        <name>Mg(2+)</name>
        <dbReference type="ChEBI" id="CHEBI:18420"/>
    </cofactor>
</comment>
<accession>A0A1G6B6U1</accession>
<dbReference type="Pfam" id="PF00994">
    <property type="entry name" value="MoCF_biosynth"/>
    <property type="match status" value="1"/>
</dbReference>
<dbReference type="SUPFAM" id="SSF63882">
    <property type="entry name" value="MoeA N-terminal region -like"/>
    <property type="match status" value="1"/>
</dbReference>
<organism evidence="8 9">
    <name type="scientific">Desulfonatronum thiosulfatophilum</name>
    <dbReference type="NCBI Taxonomy" id="617002"/>
    <lineage>
        <taxon>Bacteria</taxon>
        <taxon>Pseudomonadati</taxon>
        <taxon>Thermodesulfobacteriota</taxon>
        <taxon>Desulfovibrionia</taxon>
        <taxon>Desulfovibrionales</taxon>
        <taxon>Desulfonatronaceae</taxon>
        <taxon>Desulfonatronum</taxon>
    </lineage>
</organism>
<evidence type="ECO:0000256" key="4">
    <source>
        <dbReference type="ARBA" id="ARBA00023150"/>
    </source>
</evidence>
<dbReference type="InterPro" id="IPR036135">
    <property type="entry name" value="MoeA_linker/N_sf"/>
</dbReference>
<dbReference type="SUPFAM" id="SSF63867">
    <property type="entry name" value="MoeA C-terminal domain-like"/>
    <property type="match status" value="1"/>
</dbReference>
<dbReference type="Gene3D" id="3.90.105.10">
    <property type="entry name" value="Molybdopterin biosynthesis moea protein, domain 2"/>
    <property type="match status" value="1"/>
</dbReference>
<dbReference type="GO" id="GO:0061599">
    <property type="term" value="F:molybdopterin molybdotransferase activity"/>
    <property type="evidence" value="ECO:0007669"/>
    <property type="project" value="UniProtKB-UniRule"/>
</dbReference>
<keyword evidence="6" id="KW-0479">Metal-binding</keyword>
<dbReference type="EMBL" id="FMXO01000004">
    <property type="protein sequence ID" value="SDB16388.1"/>
    <property type="molecule type" value="Genomic_DNA"/>
</dbReference>
<proteinExistence type="inferred from homology"/>
<dbReference type="PANTHER" id="PTHR10192">
    <property type="entry name" value="MOLYBDOPTERIN BIOSYNTHESIS PROTEIN"/>
    <property type="match status" value="1"/>
</dbReference>
<dbReference type="PANTHER" id="PTHR10192:SF5">
    <property type="entry name" value="GEPHYRIN"/>
    <property type="match status" value="1"/>
</dbReference>
<dbReference type="Gene3D" id="3.40.980.10">
    <property type="entry name" value="MoaB/Mog-like domain"/>
    <property type="match status" value="1"/>
</dbReference>
<dbReference type="NCBIfam" id="TIGR00177">
    <property type="entry name" value="molyb_syn"/>
    <property type="match status" value="1"/>
</dbReference>
<dbReference type="SMART" id="SM00852">
    <property type="entry name" value="MoCF_biosynth"/>
    <property type="match status" value="1"/>
</dbReference>
<reference evidence="8 9" key="1">
    <citation type="submission" date="2016-10" db="EMBL/GenBank/DDBJ databases">
        <authorList>
            <person name="de Groot N.N."/>
        </authorList>
    </citation>
    <scope>NUCLEOTIDE SEQUENCE [LARGE SCALE GENOMIC DNA]</scope>
    <source>
        <strain evidence="8 9">ASO4-2</strain>
    </source>
</reference>
<dbReference type="OrthoDB" id="9804758at2"/>
<keyword evidence="6 8" id="KW-0808">Transferase</keyword>
<comment type="function">
    <text evidence="1 6">Catalyzes the insertion of molybdate into adenylated molybdopterin with the concomitant release of AMP.</text>
</comment>
<keyword evidence="9" id="KW-1185">Reference proteome</keyword>
<dbReference type="InterPro" id="IPR036425">
    <property type="entry name" value="MoaB/Mog-like_dom_sf"/>
</dbReference>
<evidence type="ECO:0000313" key="8">
    <source>
        <dbReference type="EMBL" id="SDB16388.1"/>
    </source>
</evidence>
<dbReference type="AlphaFoldDB" id="A0A1G6B6U1"/>
<name>A0A1G6B6U1_9BACT</name>
<keyword evidence="4 6" id="KW-0501">Molybdenum cofactor biosynthesis</keyword>
<dbReference type="Gene3D" id="2.170.190.11">
    <property type="entry name" value="Molybdopterin biosynthesis moea protein, domain 3"/>
    <property type="match status" value="1"/>
</dbReference>
<dbReference type="GO" id="GO:0005829">
    <property type="term" value="C:cytosol"/>
    <property type="evidence" value="ECO:0007669"/>
    <property type="project" value="TreeGrafter"/>
</dbReference>
<dbReference type="InterPro" id="IPR005111">
    <property type="entry name" value="MoeA_C_domain_IV"/>
</dbReference>
<evidence type="ECO:0000256" key="3">
    <source>
        <dbReference type="ARBA" id="ARBA00010763"/>
    </source>
</evidence>
<sequence length="414" mass="43640">MKESFFQVVSVAEFTKLLATFPKAPVQERELSAAFGMSLAETITSRDDLPQAHRSSVDGYAVRAADTFGASESNPAYLDLAFAVEIQNPSDISLEPGHCAKITTGGCLPPEADAVVMVEQTQELGSDTIEIRKSLSPWDNVMLRGEDVQAGENVLAPGTRLDGARIGLLAALGYSRVLVHRHVTLGIISTGDEVVGIDEPVRPGLVRDVNSHTLSALAVAAGAKALRLGLVEDNLEALTAALKRGLEDCDVVIISGGSSVGTRDHTLEAMQSIPGSRILAHGIAMSPGKPTILAAAADKAVLGLPGQVASAQVVMQVLVMPFLAHLGGHERPFAIGPTASVPAKLNRNVASRQGRTDFIRVSLEQDAQNQLWATPVLGKSGLLKTLLQAHGLMEIPENQEGMTAGSQVMIRPLI</sequence>
<comment type="similarity">
    <text evidence="3 6">Belongs to the MoeA family.</text>
</comment>
<keyword evidence="6" id="KW-0460">Magnesium</keyword>
<protein>
    <recommendedName>
        <fullName evidence="6">Molybdopterin molybdenumtransferase</fullName>
        <ecNumber evidence="6">2.10.1.1</ecNumber>
    </recommendedName>
</protein>
<comment type="catalytic activity">
    <reaction evidence="5">
        <text>adenylyl-molybdopterin + molybdate = Mo-molybdopterin + AMP + H(+)</text>
        <dbReference type="Rhea" id="RHEA:35047"/>
        <dbReference type="ChEBI" id="CHEBI:15378"/>
        <dbReference type="ChEBI" id="CHEBI:36264"/>
        <dbReference type="ChEBI" id="CHEBI:62727"/>
        <dbReference type="ChEBI" id="CHEBI:71302"/>
        <dbReference type="ChEBI" id="CHEBI:456215"/>
        <dbReference type="EC" id="2.10.1.1"/>
    </reaction>
</comment>
<dbReference type="InterPro" id="IPR001453">
    <property type="entry name" value="MoaB/Mog_dom"/>
</dbReference>
<evidence type="ECO:0000259" key="7">
    <source>
        <dbReference type="SMART" id="SM00852"/>
    </source>
</evidence>
<dbReference type="EC" id="2.10.1.1" evidence="6"/>
<dbReference type="GO" id="GO:0006777">
    <property type="term" value="P:Mo-molybdopterin cofactor biosynthetic process"/>
    <property type="evidence" value="ECO:0007669"/>
    <property type="project" value="UniProtKB-UniRule"/>
</dbReference>
<evidence type="ECO:0000313" key="9">
    <source>
        <dbReference type="Proteomes" id="UP000198771"/>
    </source>
</evidence>
<feature type="domain" description="MoaB/Mog" evidence="7">
    <location>
        <begin position="186"/>
        <end position="325"/>
    </location>
</feature>
<comment type="pathway">
    <text evidence="2 6">Cofactor biosynthesis; molybdopterin biosynthesis.</text>
</comment>
<dbReference type="Gene3D" id="2.40.340.10">
    <property type="entry name" value="MoeA, C-terminal, domain IV"/>
    <property type="match status" value="1"/>
</dbReference>
<dbReference type="Pfam" id="PF03453">
    <property type="entry name" value="MoeA_N"/>
    <property type="match status" value="1"/>
</dbReference>
<dbReference type="UniPathway" id="UPA00344"/>
<evidence type="ECO:0000256" key="1">
    <source>
        <dbReference type="ARBA" id="ARBA00002901"/>
    </source>
</evidence>
<evidence type="ECO:0000256" key="5">
    <source>
        <dbReference type="ARBA" id="ARBA00047317"/>
    </source>
</evidence>
<dbReference type="RefSeq" id="WP_092117419.1">
    <property type="nucleotide sequence ID" value="NZ_FMXO01000004.1"/>
</dbReference>
<gene>
    <name evidence="8" type="ORF">SAMN05660653_00757</name>
</gene>
<dbReference type="InterPro" id="IPR038987">
    <property type="entry name" value="MoeA-like"/>
</dbReference>
<dbReference type="Proteomes" id="UP000198771">
    <property type="component" value="Unassembled WGS sequence"/>
</dbReference>
<dbReference type="InterPro" id="IPR036688">
    <property type="entry name" value="MoeA_C_domain_IV_sf"/>
</dbReference>
<dbReference type="SUPFAM" id="SSF53218">
    <property type="entry name" value="Molybdenum cofactor biosynthesis proteins"/>
    <property type="match status" value="1"/>
</dbReference>
<dbReference type="Pfam" id="PF03454">
    <property type="entry name" value="MoeA_C"/>
    <property type="match status" value="1"/>
</dbReference>